<dbReference type="InterPro" id="IPR025209">
    <property type="entry name" value="DUF4209"/>
</dbReference>
<evidence type="ECO:0000313" key="4">
    <source>
        <dbReference type="Proteomes" id="UP001497623"/>
    </source>
</evidence>
<protein>
    <recommendedName>
        <fullName evidence="2">DUF4209 domain-containing protein</fullName>
    </recommendedName>
</protein>
<keyword evidence="1" id="KW-1133">Transmembrane helix</keyword>
<keyword evidence="1" id="KW-0472">Membrane</keyword>
<accession>A0AAV2QRY7</accession>
<keyword evidence="4" id="KW-1185">Reference proteome</keyword>
<dbReference type="PANTHER" id="PTHR31701:SF2">
    <property type="entry name" value="ENDOPLASMIC RETICULUM MEMBRANE-ASSOCIATED RNA DEGRADATION PROTEIN"/>
    <property type="match status" value="1"/>
</dbReference>
<evidence type="ECO:0000313" key="3">
    <source>
        <dbReference type="EMBL" id="CAL4098987.1"/>
    </source>
</evidence>
<feature type="domain" description="DUF4209" evidence="2">
    <location>
        <begin position="171"/>
        <end position="249"/>
    </location>
</feature>
<sequence>MTEKVSLKKQVSFLSPEVKRIFQEAKINHEDFTIMEREITQLKKEKNKEMTWIDANFSFNWPLISSVFTENISEMNDGTPSWFISSAKGISPLFNDCQEMIYSLDSESFTQHLRPLLQWTHQVDQIQWCWELSVGITNEKTPRICGTDEYLSDMHDSRHLLNLLLITAVTERALGNVYLIKGSQVPFLLRDLLASSELVEVLGKDLVSLLVLTLGSVFGLNLRNLCWHGFLTAPEVQATWPSVLLMLLVQCGHRLYQDHYNQVPMRHFFTFQKLDELEKRLCFLKTPSWEMFESLLKASPVVPTVCISTWHTALKMYENKRYGESTVLILPLLECSLRMMFAHSNHCHNRILTAQNSTFYTTLNEILLQDIIVINEDLQVNNETLINEKEVSILLEGKISHAIEVSNHELISSPQDNVNDLQVEKDHRDIAKDPTSKHSPSIDVCKQELISSSQPNLKDLQAEKDQEVIAANPTSKPNKVLTVLGNKLTEALYDIFHFMNGPRLRDHISHGEVDLAVFPKCLAKHLIHLSVMVITSDIQEFSHTKLEIESNCFALEKATLSEQACNRSKENYIRNEHSTCSYNKLEKLFSVETISYIEKLNSTLLSYQSLYHPTSLLKEDLENALNILSKWKEWPRPQESDLDYKSWQEYSNDDVFVILCPLSNMPMPLKSLTDMLEVEREISNIRYDVLYRPKVEIELVSILHRITTKSNDALCSIKENLIFKLSLFNEKKLRSRQRDTYKKQLSTVPFIVNYCWIICQLVFIFLLYINSTENIEKTSFRSLLKTLKSVLKVVENICSQTSLNVNRWDEALNAANRNIESIKKAFGLKGSMES</sequence>
<dbReference type="EMBL" id="CAXKWB010010720">
    <property type="protein sequence ID" value="CAL4098987.1"/>
    <property type="molecule type" value="Genomic_DNA"/>
</dbReference>
<organism evidence="3 4">
    <name type="scientific">Meganyctiphanes norvegica</name>
    <name type="common">Northern krill</name>
    <name type="synonym">Thysanopoda norvegica</name>
    <dbReference type="NCBI Taxonomy" id="48144"/>
    <lineage>
        <taxon>Eukaryota</taxon>
        <taxon>Metazoa</taxon>
        <taxon>Ecdysozoa</taxon>
        <taxon>Arthropoda</taxon>
        <taxon>Crustacea</taxon>
        <taxon>Multicrustacea</taxon>
        <taxon>Malacostraca</taxon>
        <taxon>Eumalacostraca</taxon>
        <taxon>Eucarida</taxon>
        <taxon>Euphausiacea</taxon>
        <taxon>Euphausiidae</taxon>
        <taxon>Meganyctiphanes</taxon>
    </lineage>
</organism>
<comment type="caution">
    <text evidence="3">The sequence shown here is derived from an EMBL/GenBank/DDBJ whole genome shotgun (WGS) entry which is preliminary data.</text>
</comment>
<dbReference type="Pfam" id="PF13910">
    <property type="entry name" value="DUF4209"/>
    <property type="match status" value="1"/>
</dbReference>
<name>A0AAV2QRY7_MEGNR</name>
<gene>
    <name evidence="3" type="ORF">MNOR_LOCUS16370</name>
</gene>
<dbReference type="AlphaFoldDB" id="A0AAV2QRY7"/>
<proteinExistence type="predicted"/>
<reference evidence="3 4" key="1">
    <citation type="submission" date="2024-05" db="EMBL/GenBank/DDBJ databases">
        <authorList>
            <person name="Wallberg A."/>
        </authorList>
    </citation>
    <scope>NUCLEOTIDE SEQUENCE [LARGE SCALE GENOMIC DNA]</scope>
</reference>
<dbReference type="PANTHER" id="PTHR31701">
    <property type="entry name" value="ENDOPLASMIC RETICULUM MEMBRANE-ASSOCIATED RNA DEGRADATION PROTEIN"/>
    <property type="match status" value="1"/>
</dbReference>
<dbReference type="Proteomes" id="UP001497623">
    <property type="component" value="Unassembled WGS sequence"/>
</dbReference>
<dbReference type="InterPro" id="IPR039635">
    <property type="entry name" value="ERMARD"/>
</dbReference>
<evidence type="ECO:0000256" key="1">
    <source>
        <dbReference type="SAM" id="Phobius"/>
    </source>
</evidence>
<evidence type="ECO:0000259" key="2">
    <source>
        <dbReference type="Pfam" id="PF13910"/>
    </source>
</evidence>
<feature type="transmembrane region" description="Helical" evidence="1">
    <location>
        <begin position="750"/>
        <end position="769"/>
    </location>
</feature>
<keyword evidence="1" id="KW-0812">Transmembrane</keyword>